<evidence type="ECO:0000313" key="4">
    <source>
        <dbReference type="Proteomes" id="UP001153069"/>
    </source>
</evidence>
<evidence type="ECO:0000313" key="3">
    <source>
        <dbReference type="EMBL" id="CAB9513852.1"/>
    </source>
</evidence>
<dbReference type="AlphaFoldDB" id="A0A9N8HID3"/>
<keyword evidence="4" id="KW-1185">Reference proteome</keyword>
<dbReference type="InterPro" id="IPR036812">
    <property type="entry name" value="NAD(P)_OxRdtase_dom_sf"/>
</dbReference>
<comment type="caution">
    <text evidence="3">The sequence shown here is derived from an EMBL/GenBank/DDBJ whole genome shotgun (WGS) entry which is preliminary data.</text>
</comment>
<evidence type="ECO:0000259" key="2">
    <source>
        <dbReference type="Pfam" id="PF00248"/>
    </source>
</evidence>
<dbReference type="SUPFAM" id="SSF51430">
    <property type="entry name" value="NAD(P)-linked oxidoreductase"/>
    <property type="match status" value="1"/>
</dbReference>
<feature type="chain" id="PRO_5040114075" evidence="1">
    <location>
        <begin position="20"/>
        <end position="453"/>
    </location>
</feature>
<dbReference type="PANTHER" id="PTHR43827:SF8">
    <property type="entry name" value="ALDO_KETO REDUCTASE FAMILY PROTEIN"/>
    <property type="match status" value="1"/>
</dbReference>
<dbReference type="Proteomes" id="UP001153069">
    <property type="component" value="Unassembled WGS sequence"/>
</dbReference>
<dbReference type="PANTHER" id="PTHR43827">
    <property type="entry name" value="2,5-DIKETO-D-GLUCONIC ACID REDUCTASE"/>
    <property type="match status" value="1"/>
</dbReference>
<dbReference type="Pfam" id="PF00248">
    <property type="entry name" value="Aldo_ket_red"/>
    <property type="match status" value="1"/>
</dbReference>
<dbReference type="Gene3D" id="2.60.40.780">
    <property type="entry name" value="von Hippel-Lindau disease tumour suppressor, beta domain"/>
    <property type="match status" value="1"/>
</dbReference>
<keyword evidence="1" id="KW-0732">Signal</keyword>
<dbReference type="InterPro" id="IPR023210">
    <property type="entry name" value="NADP_OxRdtase_dom"/>
</dbReference>
<reference evidence="3" key="1">
    <citation type="submission" date="2020-06" db="EMBL/GenBank/DDBJ databases">
        <authorList>
            <consortium name="Plant Systems Biology data submission"/>
        </authorList>
    </citation>
    <scope>NUCLEOTIDE SEQUENCE</scope>
    <source>
        <strain evidence="3">D6</strain>
    </source>
</reference>
<feature type="signal peptide" evidence="1">
    <location>
        <begin position="1"/>
        <end position="19"/>
    </location>
</feature>
<protein>
    <submittedName>
        <fullName evidence="3">Probable NAD(P)H-dependent D-xylose reductase xyl1</fullName>
    </submittedName>
</protein>
<proteinExistence type="predicted"/>
<dbReference type="PROSITE" id="PS00063">
    <property type="entry name" value="ALDOKETO_REDUCTASE_3"/>
    <property type="match status" value="1"/>
</dbReference>
<sequence>MGGFLLLVVLLCIISAVTAVDNNNNDNDVVLPTVPLSSGAEFPLVGLGVGNLQHNLIEDRIEKAMATDKRTMVFDTAHASRNEDIVRRGVGHGLIQLQSSSEEVHVVTKVWYTHLGYDRTIMSVRESLRNLNHAHVKVHILLHWPRCRDDIPWMNCEQEEQDLPLAVKNAGPPPHLHKETAFLESWTALEDIYLGNTKLGKGLPKLESIGVSNFALDDLKEMGKTQRVTPHILQGNIWSYVFDPNLIDYCRENQILFQAFNVINGVFYDRDYEDAPNAILALNAISQQLSQRAEPPLTPEDHKNYTLPQVVLKWLVQNDVSVIPRTSKIERLQENSAVSIARMPPLDPLEEDTVQSAVAALLTKEDIKPPLAEFINRSSDTLVNIFWVHGETGEEVSVKEGLPPGETYTAFTQRDHTFAVYFQGTNQRKEFVVHAQHGQHQRFDLNPLEDEEL</sequence>
<evidence type="ECO:0000256" key="1">
    <source>
        <dbReference type="SAM" id="SignalP"/>
    </source>
</evidence>
<gene>
    <name evidence="3" type="ORF">SEMRO_618_G176180.1</name>
</gene>
<dbReference type="Gene3D" id="3.20.20.100">
    <property type="entry name" value="NADP-dependent oxidoreductase domain"/>
    <property type="match status" value="1"/>
</dbReference>
<dbReference type="OrthoDB" id="416253at2759"/>
<feature type="domain" description="NADP-dependent oxidoreductase" evidence="2">
    <location>
        <begin position="73"/>
        <end position="339"/>
    </location>
</feature>
<dbReference type="GO" id="GO:0016491">
    <property type="term" value="F:oxidoreductase activity"/>
    <property type="evidence" value="ECO:0007669"/>
    <property type="project" value="InterPro"/>
</dbReference>
<dbReference type="InterPro" id="IPR020471">
    <property type="entry name" value="AKR"/>
</dbReference>
<dbReference type="InterPro" id="IPR018170">
    <property type="entry name" value="Aldo/ket_reductase_CS"/>
</dbReference>
<dbReference type="InterPro" id="IPR037140">
    <property type="entry name" value="VHL_beta_dom_sf"/>
</dbReference>
<name>A0A9N8HID3_9STRA</name>
<dbReference type="EMBL" id="CAICTM010000617">
    <property type="protein sequence ID" value="CAB9513852.1"/>
    <property type="molecule type" value="Genomic_DNA"/>
</dbReference>
<accession>A0A9N8HID3</accession>
<dbReference type="CDD" id="cd19071">
    <property type="entry name" value="AKR_AKR1-5-like"/>
    <property type="match status" value="1"/>
</dbReference>
<organism evidence="3 4">
    <name type="scientific">Seminavis robusta</name>
    <dbReference type="NCBI Taxonomy" id="568900"/>
    <lineage>
        <taxon>Eukaryota</taxon>
        <taxon>Sar</taxon>
        <taxon>Stramenopiles</taxon>
        <taxon>Ochrophyta</taxon>
        <taxon>Bacillariophyta</taxon>
        <taxon>Bacillariophyceae</taxon>
        <taxon>Bacillariophycidae</taxon>
        <taxon>Naviculales</taxon>
        <taxon>Naviculaceae</taxon>
        <taxon>Seminavis</taxon>
    </lineage>
</organism>